<dbReference type="Pfam" id="PF26616">
    <property type="entry name" value="CorA-like"/>
    <property type="match status" value="1"/>
</dbReference>
<dbReference type="InterPro" id="IPR058257">
    <property type="entry name" value="CorA-like_dom"/>
</dbReference>
<protein>
    <recommendedName>
        <fullName evidence="1">CorA-like transporter domain-containing protein</fullName>
    </recommendedName>
</protein>
<accession>A0A6A5R6M8</accession>
<organism evidence="2 3">
    <name type="scientific">Didymella exigua CBS 183.55</name>
    <dbReference type="NCBI Taxonomy" id="1150837"/>
    <lineage>
        <taxon>Eukaryota</taxon>
        <taxon>Fungi</taxon>
        <taxon>Dikarya</taxon>
        <taxon>Ascomycota</taxon>
        <taxon>Pezizomycotina</taxon>
        <taxon>Dothideomycetes</taxon>
        <taxon>Pleosporomycetidae</taxon>
        <taxon>Pleosporales</taxon>
        <taxon>Pleosporineae</taxon>
        <taxon>Didymellaceae</taxon>
        <taxon>Didymella</taxon>
    </lineage>
</organism>
<dbReference type="AlphaFoldDB" id="A0A6A5R6M8"/>
<name>A0A6A5R6M8_9PLEO</name>
<evidence type="ECO:0000259" key="1">
    <source>
        <dbReference type="Pfam" id="PF26616"/>
    </source>
</evidence>
<evidence type="ECO:0000313" key="2">
    <source>
        <dbReference type="EMBL" id="KAF1923233.1"/>
    </source>
</evidence>
<dbReference type="Proteomes" id="UP000800082">
    <property type="component" value="Unassembled WGS sequence"/>
</dbReference>
<dbReference type="GeneID" id="54344687"/>
<evidence type="ECO:0000313" key="3">
    <source>
        <dbReference type="Proteomes" id="UP000800082"/>
    </source>
</evidence>
<dbReference type="OrthoDB" id="5396681at2759"/>
<reference evidence="2" key="1">
    <citation type="journal article" date="2020" name="Stud. Mycol.">
        <title>101 Dothideomycetes genomes: a test case for predicting lifestyles and emergence of pathogens.</title>
        <authorList>
            <person name="Haridas S."/>
            <person name="Albert R."/>
            <person name="Binder M."/>
            <person name="Bloem J."/>
            <person name="Labutti K."/>
            <person name="Salamov A."/>
            <person name="Andreopoulos B."/>
            <person name="Baker S."/>
            <person name="Barry K."/>
            <person name="Bills G."/>
            <person name="Bluhm B."/>
            <person name="Cannon C."/>
            <person name="Castanera R."/>
            <person name="Culley D."/>
            <person name="Daum C."/>
            <person name="Ezra D."/>
            <person name="Gonzalez J."/>
            <person name="Henrissat B."/>
            <person name="Kuo A."/>
            <person name="Liang C."/>
            <person name="Lipzen A."/>
            <person name="Lutzoni F."/>
            <person name="Magnuson J."/>
            <person name="Mondo S."/>
            <person name="Nolan M."/>
            <person name="Ohm R."/>
            <person name="Pangilinan J."/>
            <person name="Park H.-J."/>
            <person name="Ramirez L."/>
            <person name="Alfaro M."/>
            <person name="Sun H."/>
            <person name="Tritt A."/>
            <person name="Yoshinaga Y."/>
            <person name="Zwiers L.-H."/>
            <person name="Turgeon B."/>
            <person name="Goodwin S."/>
            <person name="Spatafora J."/>
            <person name="Crous P."/>
            <person name="Grigoriev I."/>
        </authorList>
    </citation>
    <scope>NUCLEOTIDE SEQUENCE</scope>
    <source>
        <strain evidence="2">CBS 183.55</strain>
    </source>
</reference>
<dbReference type="RefSeq" id="XP_033443486.1">
    <property type="nucleotide sequence ID" value="XM_033587041.1"/>
</dbReference>
<proteinExistence type="predicted"/>
<feature type="domain" description="CorA-like transporter" evidence="1">
    <location>
        <begin position="4"/>
        <end position="176"/>
    </location>
</feature>
<keyword evidence="3" id="KW-1185">Reference proteome</keyword>
<sequence length="339" mass="38870">MHSFIDQSYTWSRLCISEEHLRRLFTRMAIHPDFLDVVRLFCEKTGPVEEGFSSLFMHLSKHDPSSGLLTPGRDCGYYIGYNIKYVAKHGRRYPTDPFSIREVGVYQHFASSHQQCRWVFLQAPDQLKDRLKRHLQCSDDDSPTKQVIQHAMVLLEVSEGWREYLIYLEGEFSSIVDRGFFTNVKELHTEGDVQADFSDLRKLHILTDKLLRLAHILRLNIRLGCQLKHGISGLRTSSSPALSTSFDDMQSRLDQYTYGQETSLTRIETLIARSAGIGQLVTSKRINLEMQRLTEQSIKENGLMKRLTEQSTKDTRSMMTIALISAIFLPATFLAVSAS</sequence>
<dbReference type="EMBL" id="ML979008">
    <property type="protein sequence ID" value="KAF1923233.1"/>
    <property type="molecule type" value="Genomic_DNA"/>
</dbReference>
<gene>
    <name evidence="2" type="ORF">M421DRAFT_104580</name>
</gene>